<dbReference type="CDD" id="cd00174">
    <property type="entry name" value="SH3"/>
    <property type="match status" value="1"/>
</dbReference>
<dbReference type="EMBL" id="JARBJD010000009">
    <property type="protein sequence ID" value="KAK2962720.1"/>
    <property type="molecule type" value="Genomic_DNA"/>
</dbReference>
<name>A0ABQ9YGC0_9EUKA</name>
<dbReference type="PANTHER" id="PTHR23065">
    <property type="entry name" value="PROLINE-SERINE-THREONINE PHOSPHATASE INTERACTING PROTEIN 1"/>
    <property type="match status" value="1"/>
</dbReference>
<proteinExistence type="predicted"/>
<feature type="domain" description="SH3" evidence="6">
    <location>
        <begin position="399"/>
        <end position="457"/>
    </location>
</feature>
<dbReference type="Pfam" id="PF14604">
    <property type="entry name" value="SH3_9"/>
    <property type="match status" value="1"/>
</dbReference>
<dbReference type="Gene3D" id="1.20.1270.60">
    <property type="entry name" value="Arfaptin homology (AH) domain/BAR domain"/>
    <property type="match status" value="1"/>
</dbReference>
<feature type="domain" description="SH3" evidence="6">
    <location>
        <begin position="325"/>
        <end position="387"/>
    </location>
</feature>
<dbReference type="SMART" id="SM00326">
    <property type="entry name" value="SH3"/>
    <property type="match status" value="2"/>
</dbReference>
<evidence type="ECO:0000256" key="2">
    <source>
        <dbReference type="ARBA" id="ARBA00022443"/>
    </source>
</evidence>
<evidence type="ECO:0000256" key="4">
    <source>
        <dbReference type="ARBA" id="ARBA00022553"/>
    </source>
</evidence>
<dbReference type="PANTHER" id="PTHR23065:SF7">
    <property type="entry name" value="NOSTRIN, ISOFORM H"/>
    <property type="match status" value="1"/>
</dbReference>
<keyword evidence="3" id="KW-0963">Cytoplasm</keyword>
<sequence length="457" mass="52100">MATNPFQKPYTPDPTINFPQKLWSNPNELFQRLKQGKEVYEAVMARCNKNWLAEKGWFDNVKSRKFSELTIPGSYTDAWNILKDSIVTMESASQKAEQSFKTYYETTKTELDLYAKQIKTMEDTYNKVTKKRTAHRSEVEKKKDKYFSLFKEWDELENDFSHKRQANPSSPELAKLEKAVGDKERSMRDAEDAYIQSVTQCQQSEKDWDEMLISLLQEAEALEINRIDILAERMKAVVDTWTETLQVKSSMAERAYQAVNSIKPTEDIKQWVDRSFKPFHRPPYATAKIPSRIDGSPYPSPNLPNPPTQIPVHFPTSATAPPPFFPDPIMFVQHEYRAEGDTDINCAQGEQVTVLNITERASGWAQVKTQSGRVGFVPFTYLADTAPGNDSTAQSVGHTSKTRGVIMTDFQGQSESELSVFQGDVVEYTDDGTEWCYCTKESDGLSGFVPTTYIQSY</sequence>
<evidence type="ECO:0000313" key="7">
    <source>
        <dbReference type="EMBL" id="KAK2962720.1"/>
    </source>
</evidence>
<dbReference type="SUPFAM" id="SSF50044">
    <property type="entry name" value="SH3-domain"/>
    <property type="match status" value="2"/>
</dbReference>
<evidence type="ECO:0000256" key="5">
    <source>
        <dbReference type="PROSITE-ProRule" id="PRU00192"/>
    </source>
</evidence>
<protein>
    <recommendedName>
        <fullName evidence="6">SH3 domain-containing protein</fullName>
    </recommendedName>
</protein>
<accession>A0ABQ9YGC0</accession>
<dbReference type="SUPFAM" id="SSF103657">
    <property type="entry name" value="BAR/IMD domain-like"/>
    <property type="match status" value="1"/>
</dbReference>
<evidence type="ECO:0000313" key="8">
    <source>
        <dbReference type="Proteomes" id="UP001281761"/>
    </source>
</evidence>
<comment type="caution">
    <text evidence="7">The sequence shown here is derived from an EMBL/GenBank/DDBJ whole genome shotgun (WGS) entry which is preliminary data.</text>
</comment>
<comment type="subcellular location">
    <subcellularLocation>
        <location evidence="1">Cytoplasm</location>
    </subcellularLocation>
</comment>
<keyword evidence="2 5" id="KW-0728">SH3 domain</keyword>
<keyword evidence="4" id="KW-0597">Phosphoprotein</keyword>
<evidence type="ECO:0000259" key="6">
    <source>
        <dbReference type="PROSITE" id="PS50002"/>
    </source>
</evidence>
<evidence type="ECO:0000256" key="3">
    <source>
        <dbReference type="ARBA" id="ARBA00022490"/>
    </source>
</evidence>
<gene>
    <name evidence="7" type="ORF">BLNAU_2153</name>
</gene>
<reference evidence="7 8" key="1">
    <citation type="journal article" date="2022" name="bioRxiv">
        <title>Genomics of Preaxostyla Flagellates Illuminates Evolutionary Transitions and the Path Towards Mitochondrial Loss.</title>
        <authorList>
            <person name="Novak L.V.F."/>
            <person name="Treitli S.C."/>
            <person name="Pyrih J."/>
            <person name="Halakuc P."/>
            <person name="Pipaliya S.V."/>
            <person name="Vacek V."/>
            <person name="Brzon O."/>
            <person name="Soukal P."/>
            <person name="Eme L."/>
            <person name="Dacks J.B."/>
            <person name="Karnkowska A."/>
            <person name="Elias M."/>
            <person name="Hampl V."/>
        </authorList>
    </citation>
    <scope>NUCLEOTIDE SEQUENCE [LARGE SCALE GENOMIC DNA]</scope>
    <source>
        <strain evidence="7">NAU3</strain>
        <tissue evidence="7">Gut</tissue>
    </source>
</reference>
<dbReference type="InterPro" id="IPR036028">
    <property type="entry name" value="SH3-like_dom_sf"/>
</dbReference>
<dbReference type="InterPro" id="IPR027267">
    <property type="entry name" value="AH/BAR_dom_sf"/>
</dbReference>
<dbReference type="Gene3D" id="2.30.30.40">
    <property type="entry name" value="SH3 Domains"/>
    <property type="match status" value="2"/>
</dbReference>
<keyword evidence="8" id="KW-1185">Reference proteome</keyword>
<organism evidence="7 8">
    <name type="scientific">Blattamonas nauphoetae</name>
    <dbReference type="NCBI Taxonomy" id="2049346"/>
    <lineage>
        <taxon>Eukaryota</taxon>
        <taxon>Metamonada</taxon>
        <taxon>Preaxostyla</taxon>
        <taxon>Oxymonadida</taxon>
        <taxon>Blattamonas</taxon>
    </lineage>
</organism>
<dbReference type="Proteomes" id="UP001281761">
    <property type="component" value="Unassembled WGS sequence"/>
</dbReference>
<evidence type="ECO:0000256" key="1">
    <source>
        <dbReference type="ARBA" id="ARBA00004496"/>
    </source>
</evidence>
<dbReference type="PROSITE" id="PS50002">
    <property type="entry name" value="SH3"/>
    <property type="match status" value="2"/>
</dbReference>
<dbReference type="Pfam" id="PF07653">
    <property type="entry name" value="SH3_2"/>
    <property type="match status" value="1"/>
</dbReference>
<dbReference type="InterPro" id="IPR001452">
    <property type="entry name" value="SH3_domain"/>
</dbReference>